<dbReference type="GO" id="GO:0008982">
    <property type="term" value="F:protein-N(PI)-phosphohistidine-sugar phosphotransferase activity"/>
    <property type="evidence" value="ECO:0007669"/>
    <property type="project" value="InterPro"/>
</dbReference>
<dbReference type="SUPFAM" id="SSF63520">
    <property type="entry name" value="PTS-regulatory domain, PRD"/>
    <property type="match status" value="1"/>
</dbReference>
<evidence type="ECO:0000256" key="6">
    <source>
        <dbReference type="ARBA" id="ARBA00022683"/>
    </source>
</evidence>
<name>A0A9Q4DD18_9LACT</name>
<evidence type="ECO:0000256" key="10">
    <source>
        <dbReference type="ARBA" id="ARBA00042072"/>
    </source>
</evidence>
<evidence type="ECO:0000259" key="13">
    <source>
        <dbReference type="PROSITE" id="PS51372"/>
    </source>
</evidence>
<dbReference type="InterPro" id="IPR051351">
    <property type="entry name" value="Ascorbate-PTS_EIIA_comp"/>
</dbReference>
<accession>A0A9Q4DD18</accession>
<dbReference type="CDD" id="cd05568">
    <property type="entry name" value="PTS_IIB_bgl_like"/>
    <property type="match status" value="1"/>
</dbReference>
<evidence type="ECO:0000256" key="1">
    <source>
        <dbReference type="ARBA" id="ARBA00004496"/>
    </source>
</evidence>
<gene>
    <name evidence="14" type="ORF">ODY61_08635</name>
</gene>
<dbReference type="GeneID" id="86859110"/>
<evidence type="ECO:0000256" key="9">
    <source>
        <dbReference type="ARBA" id="ARBA00041175"/>
    </source>
</evidence>
<dbReference type="PROSITE" id="PS51372">
    <property type="entry name" value="PRD_2"/>
    <property type="match status" value="1"/>
</dbReference>
<dbReference type="Gene3D" id="1.10.1790.10">
    <property type="entry name" value="PRD domain"/>
    <property type="match status" value="1"/>
</dbReference>
<dbReference type="InterPro" id="IPR036388">
    <property type="entry name" value="WH-like_DNA-bd_sf"/>
</dbReference>
<dbReference type="InterPro" id="IPR013011">
    <property type="entry name" value="PTS_EIIB_2"/>
</dbReference>
<feature type="domain" description="PTS EIIB type-2" evidence="12">
    <location>
        <begin position="391"/>
        <end position="484"/>
    </location>
</feature>
<evidence type="ECO:0000256" key="3">
    <source>
        <dbReference type="ARBA" id="ARBA00022490"/>
    </source>
</evidence>
<dbReference type="PROSITE" id="PS51099">
    <property type="entry name" value="PTS_EIIB_TYPE_2"/>
    <property type="match status" value="1"/>
</dbReference>
<evidence type="ECO:0000256" key="5">
    <source>
        <dbReference type="ARBA" id="ARBA00022679"/>
    </source>
</evidence>
<dbReference type="GO" id="GO:0005737">
    <property type="term" value="C:cytoplasm"/>
    <property type="evidence" value="ECO:0007669"/>
    <property type="project" value="UniProtKB-SubCell"/>
</dbReference>
<keyword evidence="7" id="KW-0418">Kinase</keyword>
<keyword evidence="5" id="KW-0808">Transferase</keyword>
<dbReference type="Gene3D" id="1.10.10.10">
    <property type="entry name" value="Winged helix-like DNA-binding domain superfamily/Winged helix DNA-binding domain"/>
    <property type="match status" value="1"/>
</dbReference>
<keyword evidence="2" id="KW-0813">Transport</keyword>
<dbReference type="SUPFAM" id="SSF55804">
    <property type="entry name" value="Phoshotransferase/anion transport protein"/>
    <property type="match status" value="1"/>
</dbReference>
<evidence type="ECO:0000259" key="11">
    <source>
        <dbReference type="PROSITE" id="PS51094"/>
    </source>
</evidence>
<protein>
    <recommendedName>
        <fullName evidence="9">Ascorbate-specific PTS system EIIA component</fullName>
    </recommendedName>
    <alternativeName>
        <fullName evidence="10">Ascorbate-specific phosphotransferase enzyme IIA component</fullName>
    </alternativeName>
</protein>
<evidence type="ECO:0000313" key="14">
    <source>
        <dbReference type="EMBL" id="MCY3088174.1"/>
    </source>
</evidence>
<dbReference type="SUPFAM" id="SSF52794">
    <property type="entry name" value="PTS system IIB component-like"/>
    <property type="match status" value="1"/>
</dbReference>
<organism evidence="14 15">
    <name type="scientific">Aerococcus mictus</name>
    <dbReference type="NCBI Taxonomy" id="2976810"/>
    <lineage>
        <taxon>Bacteria</taxon>
        <taxon>Bacillati</taxon>
        <taxon>Bacillota</taxon>
        <taxon>Bacilli</taxon>
        <taxon>Lactobacillales</taxon>
        <taxon>Aerococcaceae</taxon>
        <taxon>Aerococcus</taxon>
    </lineage>
</organism>
<dbReference type="GO" id="GO:0009401">
    <property type="term" value="P:phosphoenolpyruvate-dependent sugar phosphotransferase system"/>
    <property type="evidence" value="ECO:0007669"/>
    <property type="project" value="UniProtKB-KW"/>
</dbReference>
<dbReference type="InterPro" id="IPR036634">
    <property type="entry name" value="PRD_sf"/>
</dbReference>
<keyword evidence="6" id="KW-0598">Phosphotransferase system</keyword>
<sequence>MLNYKVSFLVSEPRTLTRKDALNLSELSLSEFNKQIKELSERSYRLLDHIIEYKGNLIMSSTVVEHWTDLYFDSSEQEIIYSKLERQLMITLLSFSNISCNSIFELQLFFDVSKNTIVNDIAALRSELEKEDLDLTYSRAKGYQLKGDELTVRSFAFDKMGDLLKLQNGERLLYKGLTQISNDYYAKVRLSFDTIIQNNHLKIVETRFNKSLYFVAYLLQRSKYNNCHFTQADKKLISSVRLYHSSKILLDNVENIKSYDEEKYYFTILLLIICEKIPKSNGFDFLYQCSKEIINEFQRISAVEIENYDYLLESLYQHLVPAFFRIKFNFYISNPLLEEVFNQYNDLFNILKVALEPFRQVLNKRIPDNEIGFFTVLFGGQTQSKYSKQSLKAVILCPNGISSSVIMRAELQSMFPEIEMINSESINDFEGFLKDNDNHSEVDLVFSTVPIKLDKKVFVVKPLMTEIEKYELIEEVHSEFNFKSAKMPTVVDLLDTIMPYISLNEGVTRSKLISIMRNKINKSISRNTDRRPQLSDLLTDDMIQFSDEDLTWQEAIKLSALPLLNKNSIEDRYVEAIINRTYKYGEFIYLGKGIALPHARPEEGVNNIGMTLLSLRNPIHILENRKNPIYILVFLAAIDDKFHLRALAKLTEILNDQHTLEELFAAEDSQAIIELIKREEMKG</sequence>
<dbReference type="Proteomes" id="UP001069047">
    <property type="component" value="Unassembled WGS sequence"/>
</dbReference>
<dbReference type="Pfam" id="PF00359">
    <property type="entry name" value="PTS_EIIA_2"/>
    <property type="match status" value="1"/>
</dbReference>
<evidence type="ECO:0000256" key="7">
    <source>
        <dbReference type="ARBA" id="ARBA00022777"/>
    </source>
</evidence>
<proteinExistence type="predicted"/>
<dbReference type="InterPro" id="IPR036095">
    <property type="entry name" value="PTS_EIIB-like_sf"/>
</dbReference>
<evidence type="ECO:0000256" key="4">
    <source>
        <dbReference type="ARBA" id="ARBA00022553"/>
    </source>
</evidence>
<dbReference type="PANTHER" id="PTHR36203">
    <property type="entry name" value="ASCORBATE-SPECIFIC PTS SYSTEM EIIA COMPONENT"/>
    <property type="match status" value="1"/>
</dbReference>
<dbReference type="GO" id="GO:0016301">
    <property type="term" value="F:kinase activity"/>
    <property type="evidence" value="ECO:0007669"/>
    <property type="project" value="UniProtKB-KW"/>
</dbReference>
<comment type="subcellular location">
    <subcellularLocation>
        <location evidence="1">Cytoplasm</location>
    </subcellularLocation>
</comment>
<evidence type="ECO:0000256" key="8">
    <source>
        <dbReference type="ARBA" id="ARBA00037387"/>
    </source>
</evidence>
<dbReference type="CDD" id="cd00211">
    <property type="entry name" value="PTS_IIA_fru"/>
    <property type="match status" value="1"/>
</dbReference>
<dbReference type="InterPro" id="IPR002178">
    <property type="entry name" value="PTS_EIIA_type-2_dom"/>
</dbReference>
<keyword evidence="3" id="KW-0963">Cytoplasm</keyword>
<dbReference type="AlphaFoldDB" id="A0A9Q4DD18"/>
<comment type="caution">
    <text evidence="14">The sequence shown here is derived from an EMBL/GenBank/DDBJ whole genome shotgun (WGS) entry which is preliminary data.</text>
</comment>
<reference evidence="14" key="1">
    <citation type="submission" date="2022-09" db="EMBL/GenBank/DDBJ databases">
        <title>Aerococcus urinae taxonomy study.</title>
        <authorList>
            <person name="Christensen J."/>
            <person name="Senneby E."/>
        </authorList>
    </citation>
    <scope>NUCLEOTIDE SEQUENCE</scope>
    <source>
        <strain evidence="14">LUND-41-B12</strain>
    </source>
</reference>
<feature type="domain" description="PTS EIIA type-2" evidence="11">
    <location>
        <begin position="536"/>
        <end position="679"/>
    </location>
</feature>
<dbReference type="EMBL" id="JAOTMY010000006">
    <property type="protein sequence ID" value="MCY3088174.1"/>
    <property type="molecule type" value="Genomic_DNA"/>
</dbReference>
<comment type="function">
    <text evidence="8">The phosphoenolpyruvate-dependent sugar phosphotransferase system (sugar PTS), a major carbohydrate active transport system, catalyzes the phosphorylation of incoming sugar substrates concomitantly with their translocation across the cell membrane. The enzyme II UlaABC PTS system is involved in ascorbate transport.</text>
</comment>
<dbReference type="PROSITE" id="PS51094">
    <property type="entry name" value="PTS_EIIA_TYPE_2"/>
    <property type="match status" value="1"/>
</dbReference>
<dbReference type="InterPro" id="IPR016152">
    <property type="entry name" value="PTrfase/Anion_transptr"/>
</dbReference>
<dbReference type="RefSeq" id="WP_041705810.1">
    <property type="nucleotide sequence ID" value="NZ_CAJHLJ010000011.1"/>
</dbReference>
<evidence type="ECO:0000259" key="12">
    <source>
        <dbReference type="PROSITE" id="PS51099"/>
    </source>
</evidence>
<dbReference type="Pfam" id="PF00874">
    <property type="entry name" value="PRD"/>
    <property type="match status" value="1"/>
</dbReference>
<dbReference type="PANTHER" id="PTHR36203:SF1">
    <property type="entry name" value="ASCORBATE-SPECIFIC PTS SYSTEM EIIA COMPONENT"/>
    <property type="match status" value="1"/>
</dbReference>
<feature type="domain" description="PRD" evidence="13">
    <location>
        <begin position="281"/>
        <end position="388"/>
    </location>
</feature>
<dbReference type="GO" id="GO:0006355">
    <property type="term" value="P:regulation of DNA-templated transcription"/>
    <property type="evidence" value="ECO:0007669"/>
    <property type="project" value="InterPro"/>
</dbReference>
<keyword evidence="4" id="KW-0597">Phosphoprotein</keyword>
<dbReference type="Gene3D" id="3.40.930.10">
    <property type="entry name" value="Mannitol-specific EII, Chain A"/>
    <property type="match status" value="1"/>
</dbReference>
<dbReference type="InterPro" id="IPR011608">
    <property type="entry name" value="PRD"/>
</dbReference>
<evidence type="ECO:0000313" key="15">
    <source>
        <dbReference type="Proteomes" id="UP001069047"/>
    </source>
</evidence>
<evidence type="ECO:0000256" key="2">
    <source>
        <dbReference type="ARBA" id="ARBA00022448"/>
    </source>
</evidence>
<dbReference type="Gene3D" id="3.40.50.2300">
    <property type="match status" value="1"/>
</dbReference>